<dbReference type="EMBL" id="LLXI01005795">
    <property type="protein sequence ID" value="PKY61738.1"/>
    <property type="molecule type" value="Genomic_DNA"/>
</dbReference>
<dbReference type="Proteomes" id="UP000234323">
    <property type="component" value="Unassembled WGS sequence"/>
</dbReference>
<dbReference type="VEuPathDB" id="FungiDB:RhiirA1_467600"/>
<name>A0A2I1HS79_9GLOM</name>
<protein>
    <submittedName>
        <fullName evidence="1">Uncharacterized protein</fullName>
    </submittedName>
</protein>
<dbReference type="AlphaFoldDB" id="A0A2I1HS79"/>
<dbReference type="VEuPathDB" id="FungiDB:FUN_009019"/>
<reference evidence="1 2" key="1">
    <citation type="submission" date="2015-10" db="EMBL/GenBank/DDBJ databases">
        <title>Genome analyses suggest a sexual origin of heterokaryosis in a supposedly ancient asexual fungus.</title>
        <authorList>
            <person name="Ropars J."/>
            <person name="Sedzielewska K."/>
            <person name="Noel J."/>
            <person name="Charron P."/>
            <person name="Farinelli L."/>
            <person name="Marton T."/>
            <person name="Kruger M."/>
            <person name="Pelin A."/>
            <person name="Brachmann A."/>
            <person name="Corradi N."/>
        </authorList>
    </citation>
    <scope>NUCLEOTIDE SEQUENCE [LARGE SCALE GENOMIC DNA]</scope>
    <source>
        <strain evidence="1 2">A4</strain>
    </source>
</reference>
<evidence type="ECO:0000313" key="1">
    <source>
        <dbReference type="EMBL" id="PKY61738.1"/>
    </source>
</evidence>
<evidence type="ECO:0000313" key="2">
    <source>
        <dbReference type="Proteomes" id="UP000234323"/>
    </source>
</evidence>
<organism evidence="1 2">
    <name type="scientific">Rhizophagus irregularis</name>
    <dbReference type="NCBI Taxonomy" id="588596"/>
    <lineage>
        <taxon>Eukaryota</taxon>
        <taxon>Fungi</taxon>
        <taxon>Fungi incertae sedis</taxon>
        <taxon>Mucoromycota</taxon>
        <taxon>Glomeromycotina</taxon>
        <taxon>Glomeromycetes</taxon>
        <taxon>Glomerales</taxon>
        <taxon>Glomeraceae</taxon>
        <taxon>Rhizophagus</taxon>
    </lineage>
</organism>
<comment type="caution">
    <text evidence="1">The sequence shown here is derived from an EMBL/GenBank/DDBJ whole genome shotgun (WGS) entry which is preliminary data.</text>
</comment>
<accession>A0A2I1HS79</accession>
<proteinExistence type="predicted"/>
<keyword evidence="2" id="KW-1185">Reference proteome</keyword>
<gene>
    <name evidence="1" type="ORF">RhiirA4_551027</name>
</gene>
<sequence length="157" mass="17907">MGTKFSKLKISSSRKFHSSVYCTPSLSFIANFSNLQELKLSFGLEECFVDFEKLQYEFIGGIECCNDNSLNLAISKFCLMLRKLSTGIKNNESETLKIIFISCKYLGSIKIWCGESFFVNWTNCVPKKSLSLVIVICDEENSLDKNDENIEIINKYT</sequence>